<keyword evidence="3" id="KW-1185">Reference proteome</keyword>
<evidence type="ECO:0000313" key="3">
    <source>
        <dbReference type="Proteomes" id="UP000037020"/>
    </source>
</evidence>
<proteinExistence type="predicted"/>
<sequence>TEGIPAGRTVLPLTVLGDRAVAGPSMTAGRPGCWACAMLRLAANEEGTAHAAGVWSRVSLPGPRAAETALGQNPAAQLGNLLGYEVFRLTAQAPAAETEGRIIVQELDSMDTLTERVLPHPDCSFCRAADGRPAAPAVAGTLPAAPRVATAPTADDAEAVLAQLNAESELVGAVAGVFTRFADDDLTQTPLKATRLVLGTGGGRRRTVAAFDVHHAAGARLRALRTAVDVYVEHAVPLPGVLRGAALADARAVLPTVDPASLSTASGLPVTAASVDAWVTATSLSCGERVLVPAAAVRTFGAHNAARAYVPTSAGSGAGGTLPEALHHALMSALAYDALEAAARGARRVTEVPRAALEGDAELRFLLRSLANLDTDADLLDLGESEADNAPETETAGSGAYVLLARAAGGRWAVGADLTWQGAATAALRDLAGSVQLTREHPEDGAPDLGDTLLGAFEPA</sequence>
<dbReference type="NCBIfam" id="TIGR03882">
    <property type="entry name" value="cyclo_dehyd_2"/>
    <property type="match status" value="1"/>
</dbReference>
<dbReference type="InterPro" id="IPR022291">
    <property type="entry name" value="Bacteriocin_synth_cyclodeHase"/>
</dbReference>
<dbReference type="Gene3D" id="3.40.50.720">
    <property type="entry name" value="NAD(P)-binding Rossmann-like Domain"/>
    <property type="match status" value="1"/>
</dbReference>
<dbReference type="EMBL" id="LGUT01002294">
    <property type="protein sequence ID" value="KOG87341.1"/>
    <property type="molecule type" value="Genomic_DNA"/>
</dbReference>
<comment type="caution">
    <text evidence="2">The sequence shown here is derived from an EMBL/GenBank/DDBJ whole genome shotgun (WGS) entry which is preliminary data.</text>
</comment>
<dbReference type="PROSITE" id="PS51664">
    <property type="entry name" value="YCAO"/>
    <property type="match status" value="1"/>
</dbReference>
<accession>A0ABR5J2G6</accession>
<gene>
    <name evidence="2" type="ORF">ADK38_25975</name>
</gene>
<dbReference type="Pfam" id="PF02624">
    <property type="entry name" value="YcaO"/>
    <property type="match status" value="1"/>
</dbReference>
<feature type="non-terminal residue" evidence="2">
    <location>
        <position position="1"/>
    </location>
</feature>
<feature type="domain" description="YcaO" evidence="1">
    <location>
        <begin position="210"/>
        <end position="460"/>
    </location>
</feature>
<reference evidence="2 3" key="1">
    <citation type="submission" date="2015-07" db="EMBL/GenBank/DDBJ databases">
        <authorList>
            <person name="Ju K.-S."/>
            <person name="Doroghazi J.R."/>
            <person name="Metcalf W.W."/>
        </authorList>
    </citation>
    <scope>NUCLEOTIDE SEQUENCE [LARGE SCALE GENOMIC DNA]</scope>
    <source>
        <strain evidence="2 3">NRRL B-3589</strain>
    </source>
</reference>
<organism evidence="2 3">
    <name type="scientific">Streptomyces varsoviensis</name>
    <dbReference type="NCBI Taxonomy" id="67373"/>
    <lineage>
        <taxon>Bacteria</taxon>
        <taxon>Bacillati</taxon>
        <taxon>Actinomycetota</taxon>
        <taxon>Actinomycetes</taxon>
        <taxon>Kitasatosporales</taxon>
        <taxon>Streptomycetaceae</taxon>
        <taxon>Streptomyces</taxon>
    </lineage>
</organism>
<protein>
    <recommendedName>
        <fullName evidence="1">YcaO domain-containing protein</fullName>
    </recommendedName>
</protein>
<feature type="non-terminal residue" evidence="2">
    <location>
        <position position="460"/>
    </location>
</feature>
<dbReference type="InterPro" id="IPR003776">
    <property type="entry name" value="YcaO-like_dom"/>
</dbReference>
<evidence type="ECO:0000259" key="1">
    <source>
        <dbReference type="PROSITE" id="PS51664"/>
    </source>
</evidence>
<name>A0ABR5J2G6_9ACTN</name>
<evidence type="ECO:0000313" key="2">
    <source>
        <dbReference type="EMBL" id="KOG87341.1"/>
    </source>
</evidence>
<dbReference type="Proteomes" id="UP000037020">
    <property type="component" value="Unassembled WGS sequence"/>
</dbReference>